<dbReference type="EMBL" id="CP091430">
    <property type="protein sequence ID" value="UVI28061.1"/>
    <property type="molecule type" value="Genomic_DNA"/>
</dbReference>
<organism evidence="13 14">
    <name type="scientific">Paenibacillus spongiae</name>
    <dbReference type="NCBI Taxonomy" id="2909671"/>
    <lineage>
        <taxon>Bacteria</taxon>
        <taxon>Bacillati</taxon>
        <taxon>Bacillota</taxon>
        <taxon>Bacilli</taxon>
        <taxon>Bacillales</taxon>
        <taxon>Paenibacillaceae</taxon>
        <taxon>Paenibacillus</taxon>
    </lineage>
</organism>
<dbReference type="PROSITE" id="PS50885">
    <property type="entry name" value="HAMP"/>
    <property type="match status" value="1"/>
</dbReference>
<evidence type="ECO:0000256" key="9">
    <source>
        <dbReference type="PROSITE-ProRule" id="PRU00284"/>
    </source>
</evidence>
<keyword evidence="3" id="KW-0145">Chemotaxis</keyword>
<feature type="domain" description="HAMP" evidence="12">
    <location>
        <begin position="348"/>
        <end position="400"/>
    </location>
</feature>
<comment type="subcellular location">
    <subcellularLocation>
        <location evidence="1">Cell membrane</location>
        <topology evidence="1">Multi-pass membrane protein</topology>
    </subcellularLocation>
</comment>
<keyword evidence="2" id="KW-1003">Cell membrane</keyword>
<name>A0ABY5S2E7_9BACL</name>
<dbReference type="PROSITE" id="PS50111">
    <property type="entry name" value="CHEMOTAXIS_TRANSDUC_2"/>
    <property type="match status" value="1"/>
</dbReference>
<dbReference type="Proteomes" id="UP001057877">
    <property type="component" value="Chromosome"/>
</dbReference>
<evidence type="ECO:0000313" key="14">
    <source>
        <dbReference type="Proteomes" id="UP001057877"/>
    </source>
</evidence>
<dbReference type="InterPro" id="IPR003660">
    <property type="entry name" value="HAMP_dom"/>
</dbReference>
<evidence type="ECO:0000256" key="3">
    <source>
        <dbReference type="ARBA" id="ARBA00022500"/>
    </source>
</evidence>
<evidence type="ECO:0000256" key="4">
    <source>
        <dbReference type="ARBA" id="ARBA00022692"/>
    </source>
</evidence>
<keyword evidence="5 10" id="KW-1133">Transmembrane helix</keyword>
<keyword evidence="14" id="KW-1185">Reference proteome</keyword>
<gene>
    <name evidence="13" type="ORF">L1F29_21720</name>
</gene>
<evidence type="ECO:0000259" key="12">
    <source>
        <dbReference type="PROSITE" id="PS50885"/>
    </source>
</evidence>
<dbReference type="Pfam" id="PF00672">
    <property type="entry name" value="HAMP"/>
    <property type="match status" value="1"/>
</dbReference>
<reference evidence="13" key="1">
    <citation type="submission" date="2022-01" db="EMBL/GenBank/DDBJ databases">
        <title>Paenibacillus spongiae sp. nov., isolated from marine sponge.</title>
        <authorList>
            <person name="Li Z."/>
            <person name="Zhang M."/>
        </authorList>
    </citation>
    <scope>NUCLEOTIDE SEQUENCE</scope>
    <source>
        <strain evidence="13">PHS-Z3</strain>
    </source>
</reference>
<comment type="similarity">
    <text evidence="8">Belongs to the methyl-accepting chemotaxis (MCP) protein family.</text>
</comment>
<dbReference type="RefSeq" id="WP_258384149.1">
    <property type="nucleotide sequence ID" value="NZ_CP091430.1"/>
</dbReference>
<dbReference type="PANTHER" id="PTHR32089">
    <property type="entry name" value="METHYL-ACCEPTING CHEMOTAXIS PROTEIN MCPB"/>
    <property type="match status" value="1"/>
</dbReference>
<evidence type="ECO:0000256" key="8">
    <source>
        <dbReference type="ARBA" id="ARBA00029447"/>
    </source>
</evidence>
<dbReference type="Pfam" id="PF00015">
    <property type="entry name" value="MCPsignal"/>
    <property type="match status" value="1"/>
</dbReference>
<dbReference type="Pfam" id="PF02743">
    <property type="entry name" value="dCache_1"/>
    <property type="match status" value="1"/>
</dbReference>
<sequence length="706" mass="77217">MKSKEKKKVKSKAESMKSVSAFYKSTRNGINISSPMKSVGVKLFFIIFSAILLCVLVVGLSSYSTSKSIIKKKVSEFSTVALGQSTGKLDLMFQNYEDLSMQMMLDKSLQAQMQVVMNSTDEYTKFEAVRKITDSLMMYIMGNQTVASVNLIPLQEGKPTIANGTSIENAQQTDWFKQVVEQDGRVLWIPVQPKGLSNSGAPTFALSRLIKNTSTNEGNFVLALEIHLKQLTSQLEDLNIGEGSKITIIDSDNKIVYDTDLEHVGKPAEVTLPKFDKKKTKDAFEATDNAGEDVLAIYNNFDSMNWRLLGAVPVHELVKDAGRIQGMTWIIAGLAALLAIGIGIFVIRMVAIPLVKLRNLMNEGEQGNLSVRSDFKGKDEIGQLSQSFNQMMTQITELVNQTNQSAQDVLNTAGDLADASKKTAISAKEIAVATEEIANGATSLAVEAEKGSDLTGDMGQQMNQVMSANGQMGSAAMEVEMASQQGTSYMNILIEKTGLTEEMIRSMVEKVDRLKESTRSIRKILDMLNNISKQTNILSLNATIEAARAGTAGKGFMVVADEIRKLADQSRQSIDIVGQITETIQKEIDETVQVLSNAYPIFQEQIGSVKEANQIFLTVQSQMGEFVQRLQSVTESITVLEHSQVVLSEAMGNVSAVAEESSATSEEVASLSNEQTNISEGLVKLSDKLETVSKELKESLSRFRTS</sequence>
<evidence type="ECO:0000256" key="6">
    <source>
        <dbReference type="ARBA" id="ARBA00023136"/>
    </source>
</evidence>
<evidence type="ECO:0000256" key="1">
    <source>
        <dbReference type="ARBA" id="ARBA00004651"/>
    </source>
</evidence>
<dbReference type="CDD" id="cd06225">
    <property type="entry name" value="HAMP"/>
    <property type="match status" value="1"/>
</dbReference>
<accession>A0ABY5S2E7</accession>
<keyword evidence="4 10" id="KW-0812">Transmembrane</keyword>
<evidence type="ECO:0000313" key="13">
    <source>
        <dbReference type="EMBL" id="UVI28061.1"/>
    </source>
</evidence>
<feature type="transmembrane region" description="Helical" evidence="10">
    <location>
        <begin position="329"/>
        <end position="351"/>
    </location>
</feature>
<dbReference type="SMART" id="SM00304">
    <property type="entry name" value="HAMP"/>
    <property type="match status" value="1"/>
</dbReference>
<proteinExistence type="inferred from homology"/>
<protein>
    <submittedName>
        <fullName evidence="13">Methyl-accepting chemotaxis protein</fullName>
    </submittedName>
</protein>
<evidence type="ECO:0000259" key="11">
    <source>
        <dbReference type="PROSITE" id="PS50111"/>
    </source>
</evidence>
<dbReference type="InterPro" id="IPR004089">
    <property type="entry name" value="MCPsignal_dom"/>
</dbReference>
<dbReference type="InterPro" id="IPR033479">
    <property type="entry name" value="dCache_1"/>
</dbReference>
<dbReference type="SUPFAM" id="SSF58104">
    <property type="entry name" value="Methyl-accepting chemotaxis protein (MCP) signaling domain"/>
    <property type="match status" value="1"/>
</dbReference>
<feature type="transmembrane region" description="Helical" evidence="10">
    <location>
        <begin position="43"/>
        <end position="63"/>
    </location>
</feature>
<keyword evidence="7 9" id="KW-0807">Transducer</keyword>
<dbReference type="Gene3D" id="1.10.287.950">
    <property type="entry name" value="Methyl-accepting chemotaxis protein"/>
    <property type="match status" value="1"/>
</dbReference>
<evidence type="ECO:0000256" key="2">
    <source>
        <dbReference type="ARBA" id="ARBA00022475"/>
    </source>
</evidence>
<keyword evidence="6 10" id="KW-0472">Membrane</keyword>
<evidence type="ECO:0000256" key="10">
    <source>
        <dbReference type="SAM" id="Phobius"/>
    </source>
</evidence>
<dbReference type="Gene3D" id="3.30.450.20">
    <property type="entry name" value="PAS domain"/>
    <property type="match status" value="1"/>
</dbReference>
<evidence type="ECO:0000256" key="7">
    <source>
        <dbReference type="ARBA" id="ARBA00023224"/>
    </source>
</evidence>
<dbReference type="SMART" id="SM00283">
    <property type="entry name" value="MA"/>
    <property type="match status" value="1"/>
</dbReference>
<evidence type="ECO:0000256" key="5">
    <source>
        <dbReference type="ARBA" id="ARBA00022989"/>
    </source>
</evidence>
<dbReference type="PANTHER" id="PTHR32089:SF112">
    <property type="entry name" value="LYSOZYME-LIKE PROTEIN-RELATED"/>
    <property type="match status" value="1"/>
</dbReference>
<feature type="domain" description="Methyl-accepting transducer" evidence="11">
    <location>
        <begin position="419"/>
        <end position="669"/>
    </location>
</feature>